<evidence type="ECO:0000313" key="3">
    <source>
        <dbReference type="Proteomes" id="UP000008323"/>
    </source>
</evidence>
<name>B1VAP2_PHYAS</name>
<gene>
    <name evidence="2" type="ordered locus">PA0681</name>
</gene>
<feature type="transmembrane region" description="Helical" evidence="1">
    <location>
        <begin position="119"/>
        <end position="139"/>
    </location>
</feature>
<proteinExistence type="predicted"/>
<dbReference type="AlphaFoldDB" id="B1VAP2"/>
<dbReference type="eggNOG" id="COG3963">
    <property type="taxonomic scope" value="Bacteria"/>
</dbReference>
<dbReference type="EMBL" id="AM422018">
    <property type="protein sequence ID" value="CAM12015.1"/>
    <property type="molecule type" value="Genomic_DNA"/>
</dbReference>
<keyword evidence="1" id="KW-1133">Transmembrane helix</keyword>
<protein>
    <submittedName>
        <fullName evidence="2">Uncharacterized protein</fullName>
    </submittedName>
</protein>
<evidence type="ECO:0000313" key="2">
    <source>
        <dbReference type="EMBL" id="CAM12015.1"/>
    </source>
</evidence>
<organism evidence="2 3">
    <name type="scientific">Phytoplasma australiense</name>
    <dbReference type="NCBI Taxonomy" id="59748"/>
    <lineage>
        <taxon>Bacteria</taxon>
        <taxon>Bacillati</taxon>
        <taxon>Mycoplasmatota</taxon>
        <taxon>Mollicutes</taxon>
        <taxon>Acholeplasmatales</taxon>
        <taxon>Acholeplasmataceae</taxon>
        <taxon>Candidatus Phytoplasma</taxon>
        <taxon>16SrXII (Stolbur group)</taxon>
    </lineage>
</organism>
<feature type="transmembrane region" description="Helical" evidence="1">
    <location>
        <begin position="88"/>
        <end position="107"/>
    </location>
</feature>
<dbReference type="KEGG" id="pal:PA0681"/>
<keyword evidence="1" id="KW-0472">Membrane</keyword>
<feature type="transmembrane region" description="Helical" evidence="1">
    <location>
        <begin position="159"/>
        <end position="179"/>
    </location>
</feature>
<accession>B1VAP2</accession>
<evidence type="ECO:0000256" key="1">
    <source>
        <dbReference type="SAM" id="Phobius"/>
    </source>
</evidence>
<sequence>MFIKNKIKKIAFRNYFKNPDIVFLFLFLCISLMILCFFRDFNKSSDKGKHYFDNSHNAPSDYPHFVKGGILDYNISGYFPGHNTFIKMYFYFTYQSNLFVLIIYALFFTKVRQKKWYQYLIFMCLISILMTGFIYHIIIDKFKHFTKFDWELKYIISHLQHTIIPLTYLYFYFFVNAFAIPYKKIWVGYLHALFYMVILSSIAYLKMIPYYSEFKLDQPIITNKDDVKRDPFRLFPYVFFSPFRDDPTKELPKKSHRFVFKGYAPVFKLFFILFCFISLMMYFLLWSKKKMVFRKKKKL</sequence>
<feature type="transmembrane region" description="Helical" evidence="1">
    <location>
        <begin position="266"/>
        <end position="286"/>
    </location>
</feature>
<feature type="transmembrane region" description="Helical" evidence="1">
    <location>
        <begin position="186"/>
        <end position="205"/>
    </location>
</feature>
<reference evidence="2 3" key="1">
    <citation type="journal article" date="2008" name="J. Bacteriol.">
        <title>Comparative genome analysis of 'Candidatus Phytoplasma australiense' (subgroup tuf-Australia I; rp-A) and 'Ca. Phytoplasma asteris' strains OY-M and AY-WB.</title>
        <authorList>
            <person name="Tran-Nguyen L.T."/>
            <person name="Kube M."/>
            <person name="Schneider B."/>
            <person name="Reinhardt R."/>
            <person name="Gibb K.S."/>
        </authorList>
    </citation>
    <scope>NUCLEOTIDE SEQUENCE [LARGE SCALE GENOMIC DNA]</scope>
</reference>
<dbReference type="Proteomes" id="UP000008323">
    <property type="component" value="Chromosome"/>
</dbReference>
<feature type="transmembrane region" description="Helical" evidence="1">
    <location>
        <begin position="21"/>
        <end position="41"/>
    </location>
</feature>
<dbReference type="STRING" id="59748.PA0681"/>
<keyword evidence="1" id="KW-0812">Transmembrane</keyword>